<evidence type="ECO:0000313" key="1">
    <source>
        <dbReference type="Proteomes" id="UP000887579"/>
    </source>
</evidence>
<evidence type="ECO:0000313" key="2">
    <source>
        <dbReference type="WBParaSite" id="ES5_v2.g4741.t1"/>
    </source>
</evidence>
<reference evidence="2" key="1">
    <citation type="submission" date="2022-11" db="UniProtKB">
        <authorList>
            <consortium name="WormBaseParasite"/>
        </authorList>
    </citation>
    <scope>IDENTIFICATION</scope>
</reference>
<sequence length="1059" mass="117171">MCSNVAKTICHFYGTPRPDDFDDSSTGFLHDDLLTEAEQNSEPLNLDPLDNMVNAMTILPEQIDDDRGPLPPNWEVGYSELGEKYFIDHNTGTTQWEDPRDLLPDGWVRVDDETYGTYYVDHINKQTQYEKPTFGNFHSKPPSNGIINNGNGNGNHSQSQGNVHHFSGASSSNFFNGNNTNWNSQPPPPPAVYNTRPHQPPSSQQQHQQQKQNLQQNGIVKNQSLNSQHHQSQRISPRGAMGYAFTTDISDLRGELITTRVQKGPKGLGFTLIGNDGTSSQPEFIQVKSVIKGGPAAMDNVLHPGDVLVYVNGEMMLGATQDDACKIFRMIPVGDYVTIQVCRGYPLLLDPTNKIITENVYTPPLNHHHRPRETLTIQITKGERGYGFTITDTMQGQRVKSVLHPDQCPNLLEGDIIMEIDGQNVRHKPHLDVIEQLRNHPLGYKTTMIVSRNSPKHRSRTPTAAFRYGEQRATPVPIIQPRSKTPAPVPARPNKSSAVRQYQPKNTLPKQTNGDKPDIYENASRMRPSSTTLGFASTPNYVPISAFAHDKPQGHQLITVNLIKRADGFGFRLLGGQETNSPLIVGQVVPGGAAALDGRLKPNDEIIEIDGQNVEYSTHKDVVEKIRKAGDVGHVKLVVRRIREDLPRSTSLPFSYNYSNPLNGTTQSDIPHLPMATAHPATADSTYHVDLAKLDSEDFGCTIVSLNNRYIGNVIPDSPADRCGRLHPGDCVIAINHTPLYNLSHQQVIHYIKNSGNTITFTIDPAKRIPAPVNTMPTFQPDLLRNSQATPSQIYQQMPHRRFSSNYYASSPNPNFTPHASHLIHSTSTTSTNSSSSRPYVHGTKISPPWYHHSTPHFACAYAADFGPKYDSALARNIIYIPAAVIEAATPNNGIFSAGATAATILPAPLPGRPQMGIYATRKQIFSELDPALLYHFAAEPLDYKKFDDYNNIPAGEGYSSSPAEHGSLIRVELPRGNKGFGFSIRGGWEFEQMPLRILKIAEDGPAAANGNLRVGDLIIEINGESTLRMTHERAIQLIKEQPVVRLLVQRPVIYGRDG</sequence>
<dbReference type="Proteomes" id="UP000887579">
    <property type="component" value="Unplaced"/>
</dbReference>
<proteinExistence type="predicted"/>
<protein>
    <submittedName>
        <fullName evidence="2">Uncharacterized protein</fullName>
    </submittedName>
</protein>
<name>A0AC34GNJ7_9BILA</name>
<accession>A0AC34GNJ7</accession>
<organism evidence="1 2">
    <name type="scientific">Panagrolaimus sp. ES5</name>
    <dbReference type="NCBI Taxonomy" id="591445"/>
    <lineage>
        <taxon>Eukaryota</taxon>
        <taxon>Metazoa</taxon>
        <taxon>Ecdysozoa</taxon>
        <taxon>Nematoda</taxon>
        <taxon>Chromadorea</taxon>
        <taxon>Rhabditida</taxon>
        <taxon>Tylenchina</taxon>
        <taxon>Panagrolaimomorpha</taxon>
        <taxon>Panagrolaimoidea</taxon>
        <taxon>Panagrolaimidae</taxon>
        <taxon>Panagrolaimus</taxon>
    </lineage>
</organism>
<dbReference type="WBParaSite" id="ES5_v2.g4741.t1">
    <property type="protein sequence ID" value="ES5_v2.g4741.t1"/>
    <property type="gene ID" value="ES5_v2.g4741"/>
</dbReference>